<accession>A0A9K3DMD9</accession>
<sequence>MLIRLLNFKENIRMKKMLLWLFSLASTVFGEEICSYPICIL</sequence>
<keyword evidence="2" id="KW-1185">Reference proteome</keyword>
<evidence type="ECO:0000313" key="2">
    <source>
        <dbReference type="Proteomes" id="UP000215914"/>
    </source>
</evidence>
<reference evidence="1" key="1">
    <citation type="journal article" date="2017" name="Nature">
        <title>The sunflower genome provides insights into oil metabolism, flowering and Asterid evolution.</title>
        <authorList>
            <person name="Badouin H."/>
            <person name="Gouzy J."/>
            <person name="Grassa C.J."/>
            <person name="Murat F."/>
            <person name="Staton S.E."/>
            <person name="Cottret L."/>
            <person name="Lelandais-Briere C."/>
            <person name="Owens G.L."/>
            <person name="Carrere S."/>
            <person name="Mayjonade B."/>
            <person name="Legrand L."/>
            <person name="Gill N."/>
            <person name="Kane N.C."/>
            <person name="Bowers J.E."/>
            <person name="Hubner S."/>
            <person name="Bellec A."/>
            <person name="Berard A."/>
            <person name="Berges H."/>
            <person name="Blanchet N."/>
            <person name="Boniface M.C."/>
            <person name="Brunel D."/>
            <person name="Catrice O."/>
            <person name="Chaidir N."/>
            <person name="Claudel C."/>
            <person name="Donnadieu C."/>
            <person name="Faraut T."/>
            <person name="Fievet G."/>
            <person name="Helmstetter N."/>
            <person name="King M."/>
            <person name="Knapp S.J."/>
            <person name="Lai Z."/>
            <person name="Le Paslier M.C."/>
            <person name="Lippi Y."/>
            <person name="Lorenzon L."/>
            <person name="Mandel J.R."/>
            <person name="Marage G."/>
            <person name="Marchand G."/>
            <person name="Marquand E."/>
            <person name="Bret-Mestries E."/>
            <person name="Morien E."/>
            <person name="Nambeesan S."/>
            <person name="Nguyen T."/>
            <person name="Pegot-Espagnet P."/>
            <person name="Pouilly N."/>
            <person name="Raftis F."/>
            <person name="Sallet E."/>
            <person name="Schiex T."/>
            <person name="Thomas J."/>
            <person name="Vandecasteele C."/>
            <person name="Vares D."/>
            <person name="Vear F."/>
            <person name="Vautrin S."/>
            <person name="Crespi M."/>
            <person name="Mangin B."/>
            <person name="Burke J.M."/>
            <person name="Salse J."/>
            <person name="Munos S."/>
            <person name="Vincourt P."/>
            <person name="Rieseberg L.H."/>
            <person name="Langlade N.B."/>
        </authorList>
    </citation>
    <scope>NUCLEOTIDE SEQUENCE</scope>
    <source>
        <tissue evidence="1">Leaves</tissue>
    </source>
</reference>
<dbReference type="EMBL" id="MNCJ02000331">
    <property type="protein sequence ID" value="KAF5758257.1"/>
    <property type="molecule type" value="Genomic_DNA"/>
</dbReference>
<dbReference type="AlphaFoldDB" id="A0A9K3DMD9"/>
<proteinExistence type="predicted"/>
<evidence type="ECO:0000313" key="1">
    <source>
        <dbReference type="EMBL" id="KAF5758257.1"/>
    </source>
</evidence>
<dbReference type="Gramene" id="mRNA:HanXRQr2_Chr16g0727221">
    <property type="protein sequence ID" value="mRNA:HanXRQr2_Chr16g0727221"/>
    <property type="gene ID" value="HanXRQr2_Chr16g0727221"/>
</dbReference>
<name>A0A9K3DMD9_HELAN</name>
<comment type="caution">
    <text evidence="1">The sequence shown here is derived from an EMBL/GenBank/DDBJ whole genome shotgun (WGS) entry which is preliminary data.</text>
</comment>
<gene>
    <name evidence="1" type="ORF">HanXRQr2_Chr16g0727221</name>
</gene>
<protein>
    <submittedName>
        <fullName evidence="1">Uncharacterized protein</fullName>
    </submittedName>
</protein>
<reference evidence="1" key="2">
    <citation type="submission" date="2020-06" db="EMBL/GenBank/DDBJ databases">
        <title>Helianthus annuus Genome sequencing and assembly Release 2.</title>
        <authorList>
            <person name="Gouzy J."/>
            <person name="Langlade N."/>
            <person name="Munos S."/>
        </authorList>
    </citation>
    <scope>NUCLEOTIDE SEQUENCE</scope>
    <source>
        <tissue evidence="1">Leaves</tissue>
    </source>
</reference>
<organism evidence="1 2">
    <name type="scientific">Helianthus annuus</name>
    <name type="common">Common sunflower</name>
    <dbReference type="NCBI Taxonomy" id="4232"/>
    <lineage>
        <taxon>Eukaryota</taxon>
        <taxon>Viridiplantae</taxon>
        <taxon>Streptophyta</taxon>
        <taxon>Embryophyta</taxon>
        <taxon>Tracheophyta</taxon>
        <taxon>Spermatophyta</taxon>
        <taxon>Magnoliopsida</taxon>
        <taxon>eudicotyledons</taxon>
        <taxon>Gunneridae</taxon>
        <taxon>Pentapetalae</taxon>
        <taxon>asterids</taxon>
        <taxon>campanulids</taxon>
        <taxon>Asterales</taxon>
        <taxon>Asteraceae</taxon>
        <taxon>Asteroideae</taxon>
        <taxon>Heliantheae alliance</taxon>
        <taxon>Heliantheae</taxon>
        <taxon>Helianthus</taxon>
    </lineage>
</organism>
<dbReference type="Proteomes" id="UP000215914">
    <property type="component" value="Unassembled WGS sequence"/>
</dbReference>